<evidence type="ECO:0000256" key="4">
    <source>
        <dbReference type="ARBA" id="ARBA00023157"/>
    </source>
</evidence>
<dbReference type="InterPro" id="IPR028146">
    <property type="entry name" value="PRKCSH_N"/>
</dbReference>
<evidence type="ECO:0000256" key="2">
    <source>
        <dbReference type="ARBA" id="ARBA00022729"/>
    </source>
</evidence>
<evidence type="ECO:0000256" key="5">
    <source>
        <dbReference type="SAM" id="Coils"/>
    </source>
</evidence>
<keyword evidence="3" id="KW-0256">Endoplasmic reticulum</keyword>
<organism evidence="8 9">
    <name type="scientific">Ramalina farinacea</name>
    <dbReference type="NCBI Taxonomy" id="258253"/>
    <lineage>
        <taxon>Eukaryota</taxon>
        <taxon>Fungi</taxon>
        <taxon>Dikarya</taxon>
        <taxon>Ascomycota</taxon>
        <taxon>Pezizomycotina</taxon>
        <taxon>Lecanoromycetes</taxon>
        <taxon>OSLEUM clade</taxon>
        <taxon>Lecanoromycetidae</taxon>
        <taxon>Lecanorales</taxon>
        <taxon>Lecanorineae</taxon>
        <taxon>Ramalinaceae</taxon>
        <taxon>Ramalina</taxon>
    </lineage>
</organism>
<dbReference type="SUPFAM" id="SSF50911">
    <property type="entry name" value="Mannose 6-phosphate receptor domain"/>
    <property type="match status" value="1"/>
</dbReference>
<evidence type="ECO:0000256" key="3">
    <source>
        <dbReference type="ARBA" id="ARBA00022824"/>
    </source>
</evidence>
<dbReference type="PANTHER" id="PTHR12630:SF1">
    <property type="entry name" value="GLUCOSIDASE 2 SUBUNIT BETA"/>
    <property type="match status" value="1"/>
</dbReference>
<protein>
    <recommendedName>
        <fullName evidence="1">Glucosidase 2 subunit beta</fullName>
    </recommendedName>
</protein>
<dbReference type="InterPro" id="IPR039794">
    <property type="entry name" value="Gtb1-like"/>
</dbReference>
<accession>A0AA43QJL8</accession>
<dbReference type="Proteomes" id="UP001161017">
    <property type="component" value="Unassembled WGS sequence"/>
</dbReference>
<feature type="coiled-coil region" evidence="5">
    <location>
        <begin position="119"/>
        <end position="217"/>
    </location>
</feature>
<dbReference type="InterPro" id="IPR036607">
    <property type="entry name" value="PRKCSH"/>
</dbReference>
<comment type="caution">
    <text evidence="8">The sequence shown here is derived from an EMBL/GenBank/DDBJ whole genome shotgun (WGS) entry which is preliminary data.</text>
</comment>
<keyword evidence="4" id="KW-1015">Disulfide bond</keyword>
<evidence type="ECO:0000313" key="9">
    <source>
        <dbReference type="Proteomes" id="UP001161017"/>
    </source>
</evidence>
<dbReference type="EMBL" id="JAPUFD010000002">
    <property type="protein sequence ID" value="MDI1485888.1"/>
    <property type="molecule type" value="Genomic_DNA"/>
</dbReference>
<reference evidence="8" key="1">
    <citation type="journal article" date="2023" name="Genome Biol. Evol.">
        <title>First Whole Genome Sequence and Flow Cytometry Genome Size Data for the Lichen-Forming Fungus Ramalina farinacea (Ascomycota).</title>
        <authorList>
            <person name="Llewellyn T."/>
            <person name="Mian S."/>
            <person name="Hill R."/>
            <person name="Leitch I.J."/>
            <person name="Gaya E."/>
        </authorList>
    </citation>
    <scope>NUCLEOTIDE SEQUENCE</scope>
    <source>
        <strain evidence="8">LIQ254RAFAR</strain>
    </source>
</reference>
<feature type="region of interest" description="Disordered" evidence="6">
    <location>
        <begin position="333"/>
        <end position="360"/>
    </location>
</feature>
<dbReference type="GO" id="GO:0017177">
    <property type="term" value="C:glucosidase II complex"/>
    <property type="evidence" value="ECO:0007669"/>
    <property type="project" value="TreeGrafter"/>
</dbReference>
<evidence type="ECO:0000256" key="6">
    <source>
        <dbReference type="SAM" id="MobiDB-lite"/>
    </source>
</evidence>
<evidence type="ECO:0000259" key="7">
    <source>
        <dbReference type="PROSITE" id="PS51914"/>
    </source>
</evidence>
<name>A0AA43QJL8_9LECA</name>
<keyword evidence="9" id="KW-1185">Reference proteome</keyword>
<dbReference type="GO" id="GO:0006491">
    <property type="term" value="P:N-glycan processing"/>
    <property type="evidence" value="ECO:0007669"/>
    <property type="project" value="TreeGrafter"/>
</dbReference>
<dbReference type="InterPro" id="IPR009011">
    <property type="entry name" value="Man6P_isomerase_rcpt-bd_dom_sf"/>
</dbReference>
<dbReference type="Pfam" id="PF12999">
    <property type="entry name" value="PRKCSH-like"/>
    <property type="match status" value="2"/>
</dbReference>
<dbReference type="InterPro" id="IPR044865">
    <property type="entry name" value="MRH_dom"/>
</dbReference>
<keyword evidence="5" id="KW-0175">Coiled coil</keyword>
<sequence>MQLAPSQVNDDFCDCPDGSDEPGTAACAHLSPLSPPSLGNAPFEDSNTTLALPGFYCKNKGHIPGYVPFLSVNDGVCDYDACCDGSDEWAKVGGTKCEDRCKEIGKEWRKQDEQRKKSLTAASRRRKELVAEAEKLSKQVADRIETLQTQIQGNEIKIKGLENNVADLERQERGKVVKQPSQPGKLGVLAQLAKERIEELRESLVDVRAQRDTSKERLLELEGILSTFKEEYNPNFNDEGVKRAVRGWEDYAARDKPQIGNEAQDRDLDEIAKTDADSGVINWAEWENDEEGDVDVLYKFEEYLPESIRGWIDQKLRDLRLVLIDNGVLATHRESDSESKELTDARNELKSAQDSLEGNKKQLDEHKEDLAKDFGADSVFRALKGQCIEKDSGEYTYELCWLTQTKQKSKKGGGHTTMGNFVSFETVTVDDVVPADGKGLGSGARIALKYENGQHCWNGPNRSTMVVLACAETDELWKIVEEEKCVYRMEVGTAAVCGIDSQGNGAQQPRDEL</sequence>
<dbReference type="PANTHER" id="PTHR12630">
    <property type="entry name" value="N-LINKED OLIGOSACCHARIDE PROCESSING"/>
    <property type="match status" value="1"/>
</dbReference>
<dbReference type="Gene3D" id="2.70.130.10">
    <property type="entry name" value="Mannose-6-phosphate receptor binding domain"/>
    <property type="match status" value="1"/>
</dbReference>
<evidence type="ECO:0000313" key="8">
    <source>
        <dbReference type="EMBL" id="MDI1485888.1"/>
    </source>
</evidence>
<dbReference type="Pfam" id="PF13015">
    <property type="entry name" value="PRKCSH_1"/>
    <property type="match status" value="1"/>
</dbReference>
<keyword evidence="2" id="KW-0732">Signal</keyword>
<gene>
    <name evidence="8" type="ORF">OHK93_004077</name>
</gene>
<proteinExistence type="predicted"/>
<feature type="domain" description="MRH" evidence="7">
    <location>
        <begin position="385"/>
        <end position="499"/>
    </location>
</feature>
<dbReference type="AlphaFoldDB" id="A0AA43QJL8"/>
<evidence type="ECO:0000256" key="1">
    <source>
        <dbReference type="ARBA" id="ARBA00022387"/>
    </source>
</evidence>
<dbReference type="PROSITE" id="PS51914">
    <property type="entry name" value="MRH"/>
    <property type="match status" value="1"/>
</dbReference>